<evidence type="ECO:0000313" key="2">
    <source>
        <dbReference type="Proteomes" id="UP001499895"/>
    </source>
</evidence>
<reference evidence="2" key="1">
    <citation type="journal article" date="2019" name="Int. J. Syst. Evol. Microbiol.">
        <title>The Global Catalogue of Microorganisms (GCM) 10K type strain sequencing project: providing services to taxonomists for standard genome sequencing and annotation.</title>
        <authorList>
            <consortium name="The Broad Institute Genomics Platform"/>
            <consortium name="The Broad Institute Genome Sequencing Center for Infectious Disease"/>
            <person name="Wu L."/>
            <person name="Ma J."/>
        </authorList>
    </citation>
    <scope>NUCLEOTIDE SEQUENCE [LARGE SCALE GENOMIC DNA]</scope>
    <source>
        <strain evidence="2">JCM 10649</strain>
    </source>
</reference>
<evidence type="ECO:0000313" key="1">
    <source>
        <dbReference type="EMBL" id="GAA0454193.1"/>
    </source>
</evidence>
<accession>A0ABP3JHY3</accession>
<dbReference type="Proteomes" id="UP001499895">
    <property type="component" value="Unassembled WGS sequence"/>
</dbReference>
<proteinExistence type="predicted"/>
<keyword evidence="2" id="KW-1185">Reference proteome</keyword>
<dbReference type="EMBL" id="BAAAHB010000011">
    <property type="protein sequence ID" value="GAA0454193.1"/>
    <property type="molecule type" value="Genomic_DNA"/>
</dbReference>
<organism evidence="1 2">
    <name type="scientific">Streptomyces stramineus</name>
    <dbReference type="NCBI Taxonomy" id="173861"/>
    <lineage>
        <taxon>Bacteria</taxon>
        <taxon>Bacillati</taxon>
        <taxon>Actinomycetota</taxon>
        <taxon>Actinomycetes</taxon>
        <taxon>Kitasatosporales</taxon>
        <taxon>Streptomycetaceae</taxon>
        <taxon>Streptomyces</taxon>
    </lineage>
</organism>
<sequence length="113" mass="12017">MPRVNVPVTSITRTGVAPATEVNGDATNNHSLVNDGQTWIEVRNSGSTVARTMSAIYANTIDGQTVPAKTYSIPTSSTRRIGPFPVRLFGALLLIDVDNAELKLTAYTLPAST</sequence>
<gene>
    <name evidence="1" type="ORF">GCM10009544_16210</name>
</gene>
<comment type="caution">
    <text evidence="1">The sequence shown here is derived from an EMBL/GenBank/DDBJ whole genome shotgun (WGS) entry which is preliminary data.</text>
</comment>
<name>A0ABP3JHY3_9ACTN</name>
<dbReference type="RefSeq" id="WP_344087941.1">
    <property type="nucleotide sequence ID" value="NZ_BAAAHB010000011.1"/>
</dbReference>
<protein>
    <submittedName>
        <fullName evidence="1">Uncharacterized protein</fullName>
    </submittedName>
</protein>